<dbReference type="Pfam" id="PF20629">
    <property type="entry name" value="GD_AH_C"/>
    <property type="match status" value="1"/>
</dbReference>
<dbReference type="SMART" id="SM00858">
    <property type="entry name" value="SAF"/>
    <property type="match status" value="1"/>
</dbReference>
<evidence type="ECO:0000256" key="2">
    <source>
        <dbReference type="ARBA" id="ARBA00023239"/>
    </source>
</evidence>
<feature type="domain" description="SAF" evidence="3">
    <location>
        <begin position="11"/>
        <end position="82"/>
    </location>
</feature>
<keyword evidence="2" id="KW-0456">Lyase</keyword>
<dbReference type="Pfam" id="PF08666">
    <property type="entry name" value="SAF"/>
    <property type="match status" value="1"/>
</dbReference>
<comment type="caution">
    <text evidence="4">The sequence shown here is derived from an EMBL/GenBank/DDBJ whole genome shotgun (WGS) entry which is preliminary data.</text>
</comment>
<accession>A0AAW7XCH9</accession>
<comment type="similarity">
    <text evidence="1">Belongs to the UxaA family.</text>
</comment>
<reference evidence="4" key="1">
    <citation type="submission" date="2023-07" db="EMBL/GenBank/DDBJ databases">
        <title>Genome content predicts the carbon catabolic preferences of heterotrophic bacteria.</title>
        <authorList>
            <person name="Gralka M."/>
        </authorList>
    </citation>
    <scope>NUCLEOTIDE SEQUENCE</scope>
    <source>
        <strain evidence="4">I3M17_2</strain>
    </source>
</reference>
<dbReference type="AlphaFoldDB" id="A0AAW7XCH9"/>
<dbReference type="PANTHER" id="PTHR30536:SF5">
    <property type="entry name" value="ALTRONATE DEHYDRATASE"/>
    <property type="match status" value="1"/>
</dbReference>
<protein>
    <submittedName>
        <fullName evidence="4">Altronate dehydratase family protein</fullName>
    </submittedName>
</protein>
<dbReference type="InterPro" id="IPR013974">
    <property type="entry name" value="SAF"/>
</dbReference>
<dbReference type="GO" id="GO:0019698">
    <property type="term" value="P:D-galacturonate catabolic process"/>
    <property type="evidence" value="ECO:0007669"/>
    <property type="project" value="TreeGrafter"/>
</dbReference>
<dbReference type="CDD" id="cd11613">
    <property type="entry name" value="SAF_AH_GD"/>
    <property type="match status" value="1"/>
</dbReference>
<dbReference type="InterPro" id="IPR044144">
    <property type="entry name" value="SAF_UxaA/GarD"/>
</dbReference>
<dbReference type="InterPro" id="IPR007392">
    <property type="entry name" value="GD_AH_second"/>
</dbReference>
<dbReference type="InterPro" id="IPR048332">
    <property type="entry name" value="GD_AH_C"/>
</dbReference>
<name>A0AAW7XCH9_9GAMM</name>
<evidence type="ECO:0000313" key="5">
    <source>
        <dbReference type="Proteomes" id="UP001169760"/>
    </source>
</evidence>
<dbReference type="GO" id="GO:0016829">
    <property type="term" value="F:lyase activity"/>
    <property type="evidence" value="ECO:0007669"/>
    <property type="project" value="UniProtKB-KW"/>
</dbReference>
<dbReference type="RefSeq" id="WP_216065685.1">
    <property type="nucleotide sequence ID" value="NZ_CP123764.1"/>
</dbReference>
<proteinExistence type="inferred from homology"/>
<dbReference type="InterPro" id="IPR052172">
    <property type="entry name" value="UxaA_altronate/galactarate_dh"/>
</dbReference>
<dbReference type="Pfam" id="PF04295">
    <property type="entry name" value="GD_AH_second"/>
    <property type="match status" value="1"/>
</dbReference>
<organism evidence="4 5">
    <name type="scientific">Saccharophagus degradans</name>
    <dbReference type="NCBI Taxonomy" id="86304"/>
    <lineage>
        <taxon>Bacteria</taxon>
        <taxon>Pseudomonadati</taxon>
        <taxon>Pseudomonadota</taxon>
        <taxon>Gammaproteobacteria</taxon>
        <taxon>Cellvibrionales</taxon>
        <taxon>Cellvibrionaceae</taxon>
        <taxon>Saccharophagus</taxon>
    </lineage>
</organism>
<evidence type="ECO:0000259" key="3">
    <source>
        <dbReference type="SMART" id="SM00858"/>
    </source>
</evidence>
<evidence type="ECO:0000256" key="1">
    <source>
        <dbReference type="ARBA" id="ARBA00010986"/>
    </source>
</evidence>
<sequence length="508" mass="54224">MAKLIHLHELDNVAITLEALEPQQEVLVGGVSIVAATAIDAMHKVATAAIPKGERILKYGQFIGYAAEDIQPGEHVHTHNCVVGDFEKDYGFCRNVTPTAFVSEENRATFNGFRRVNGKVGTRNYIGILTTVNCSATVAKQIAATFSYPGALADFPNVDGVVALTHESGCGMRSEGEGYDVLRRTFEGYVTHPNFGGVLLVGLGCETMQVQKVLDDSGLAESESFSTYTIQKVGGTRLAIEEGVERVRKLLPIVNSYNREPCSAAELVLAVQCGGSDAMSGVTANPALGAAADILVRHGGTVIYSETPEIFGAEHLLTRRAETPELAEGLLERIRWWEDYTQKHGFELNNNPSPGNKAGGLTTILEKSLGAQAKAGTTNMRGVYLYAEKVDTNGLVFMDSPGFDPVSVTGQVASGANVVCFTTGRGSAFGFKPVPSVKLASNTAIYKHMEEDIDINCGAITDGEHTVHSLGEEIFKTILAIASGEPSKSESLGYGDAEFNPWKIGAVV</sequence>
<gene>
    <name evidence="4" type="ORF">Q4521_16485</name>
</gene>
<evidence type="ECO:0000313" key="4">
    <source>
        <dbReference type="EMBL" id="MDO6424084.1"/>
    </source>
</evidence>
<dbReference type="PANTHER" id="PTHR30536">
    <property type="entry name" value="ALTRONATE/GALACTARATE DEHYDRATASE"/>
    <property type="match status" value="1"/>
</dbReference>
<dbReference type="Proteomes" id="UP001169760">
    <property type="component" value="Unassembled WGS sequence"/>
</dbReference>
<dbReference type="EMBL" id="JAUOPB010000012">
    <property type="protein sequence ID" value="MDO6424084.1"/>
    <property type="molecule type" value="Genomic_DNA"/>
</dbReference>